<comment type="caution">
    <text evidence="2">The sequence shown here is derived from an EMBL/GenBank/DDBJ whole genome shotgun (WGS) entry which is preliminary data.</text>
</comment>
<dbReference type="AlphaFoldDB" id="A0A4Q2KS03"/>
<feature type="transmembrane region" description="Helical" evidence="1">
    <location>
        <begin position="57"/>
        <end position="78"/>
    </location>
</feature>
<name>A0A4Q2KS03_9MICO</name>
<organism evidence="2 3">
    <name type="scientific">Agromyces albus</name>
    <dbReference type="NCBI Taxonomy" id="205332"/>
    <lineage>
        <taxon>Bacteria</taxon>
        <taxon>Bacillati</taxon>
        <taxon>Actinomycetota</taxon>
        <taxon>Actinomycetes</taxon>
        <taxon>Micrococcales</taxon>
        <taxon>Microbacteriaceae</taxon>
        <taxon>Agromyces</taxon>
    </lineage>
</organism>
<accession>A0A4Q2KS03</accession>
<proteinExistence type="predicted"/>
<keyword evidence="1" id="KW-0472">Membrane</keyword>
<keyword evidence="1" id="KW-0812">Transmembrane</keyword>
<feature type="transmembrane region" description="Helical" evidence="1">
    <location>
        <begin position="21"/>
        <end position="45"/>
    </location>
</feature>
<sequence length="96" mass="10063">MIARVAWLLARPDSTGIAASALPVTAFGVVTALLLTVIGGAQSFWGWTDEMGFTYQALAVIALVLLVVPLVSLGGAAARLSARRRDDRLATLRLLG</sequence>
<dbReference type="Proteomes" id="UP000293865">
    <property type="component" value="Unassembled WGS sequence"/>
</dbReference>
<protein>
    <submittedName>
        <fullName evidence="2">Permease</fullName>
    </submittedName>
</protein>
<reference evidence="2 3" key="1">
    <citation type="submission" date="2019-01" db="EMBL/GenBank/DDBJ databases">
        <title>Agromyces.</title>
        <authorList>
            <person name="Li J."/>
        </authorList>
    </citation>
    <scope>NUCLEOTIDE SEQUENCE [LARGE SCALE GENOMIC DNA]</scope>
    <source>
        <strain evidence="2 3">DSM 15934</strain>
    </source>
</reference>
<gene>
    <name evidence="2" type="ORF">ESP51_17805</name>
</gene>
<feature type="non-terminal residue" evidence="2">
    <location>
        <position position="96"/>
    </location>
</feature>
<evidence type="ECO:0000313" key="3">
    <source>
        <dbReference type="Proteomes" id="UP000293865"/>
    </source>
</evidence>
<keyword evidence="3" id="KW-1185">Reference proteome</keyword>
<evidence type="ECO:0000313" key="2">
    <source>
        <dbReference type="EMBL" id="RXZ67407.1"/>
    </source>
</evidence>
<dbReference type="EMBL" id="SDPN01000049">
    <property type="protein sequence ID" value="RXZ67407.1"/>
    <property type="molecule type" value="Genomic_DNA"/>
</dbReference>
<evidence type="ECO:0000256" key="1">
    <source>
        <dbReference type="SAM" id="Phobius"/>
    </source>
</evidence>
<keyword evidence="1" id="KW-1133">Transmembrane helix</keyword>